<protein>
    <submittedName>
        <fullName evidence="1">Uncharacterized protein</fullName>
    </submittedName>
</protein>
<organism evidence="1 2">
    <name type="scientific">Dreissena polymorpha</name>
    <name type="common">Zebra mussel</name>
    <name type="synonym">Mytilus polymorpha</name>
    <dbReference type="NCBI Taxonomy" id="45954"/>
    <lineage>
        <taxon>Eukaryota</taxon>
        <taxon>Metazoa</taxon>
        <taxon>Spiralia</taxon>
        <taxon>Lophotrochozoa</taxon>
        <taxon>Mollusca</taxon>
        <taxon>Bivalvia</taxon>
        <taxon>Autobranchia</taxon>
        <taxon>Heteroconchia</taxon>
        <taxon>Euheterodonta</taxon>
        <taxon>Imparidentia</taxon>
        <taxon>Neoheterodontei</taxon>
        <taxon>Myida</taxon>
        <taxon>Dreissenoidea</taxon>
        <taxon>Dreissenidae</taxon>
        <taxon>Dreissena</taxon>
    </lineage>
</organism>
<sequence length="53" mass="6068">MRYIERLAEEADTAAEHNDIQIVYQNTRKLMSDYGQHHDLPVRAEDGTHVTAG</sequence>
<name>A0A9D4I4M5_DREPO</name>
<dbReference type="Proteomes" id="UP000828390">
    <property type="component" value="Unassembled WGS sequence"/>
</dbReference>
<evidence type="ECO:0000313" key="1">
    <source>
        <dbReference type="EMBL" id="KAH3746307.1"/>
    </source>
</evidence>
<dbReference type="AlphaFoldDB" id="A0A9D4I4M5"/>
<gene>
    <name evidence="1" type="ORF">DPMN_180714</name>
</gene>
<reference evidence="1" key="2">
    <citation type="submission" date="2020-11" db="EMBL/GenBank/DDBJ databases">
        <authorList>
            <person name="McCartney M.A."/>
            <person name="Auch B."/>
            <person name="Kono T."/>
            <person name="Mallez S."/>
            <person name="Becker A."/>
            <person name="Gohl D.M."/>
            <person name="Silverstein K.A.T."/>
            <person name="Koren S."/>
            <person name="Bechman K.B."/>
            <person name="Herman A."/>
            <person name="Abrahante J.E."/>
            <person name="Garbe J."/>
        </authorList>
    </citation>
    <scope>NUCLEOTIDE SEQUENCE</scope>
    <source>
        <strain evidence="1">Duluth1</strain>
        <tissue evidence="1">Whole animal</tissue>
    </source>
</reference>
<accession>A0A9D4I4M5</accession>
<evidence type="ECO:0000313" key="2">
    <source>
        <dbReference type="Proteomes" id="UP000828390"/>
    </source>
</evidence>
<reference evidence="1" key="1">
    <citation type="journal article" date="2019" name="bioRxiv">
        <title>The Genome of the Zebra Mussel, Dreissena polymorpha: A Resource for Invasive Species Research.</title>
        <authorList>
            <person name="McCartney M.A."/>
            <person name="Auch B."/>
            <person name="Kono T."/>
            <person name="Mallez S."/>
            <person name="Zhang Y."/>
            <person name="Obille A."/>
            <person name="Becker A."/>
            <person name="Abrahante J.E."/>
            <person name="Garbe J."/>
            <person name="Badalamenti J.P."/>
            <person name="Herman A."/>
            <person name="Mangelson H."/>
            <person name="Liachko I."/>
            <person name="Sullivan S."/>
            <person name="Sone E.D."/>
            <person name="Koren S."/>
            <person name="Silverstein K.A.T."/>
            <person name="Beckman K.B."/>
            <person name="Gohl D.M."/>
        </authorList>
    </citation>
    <scope>NUCLEOTIDE SEQUENCE</scope>
    <source>
        <strain evidence="1">Duluth1</strain>
        <tissue evidence="1">Whole animal</tissue>
    </source>
</reference>
<proteinExistence type="predicted"/>
<keyword evidence="2" id="KW-1185">Reference proteome</keyword>
<dbReference type="EMBL" id="JAIWYP010000010">
    <property type="protein sequence ID" value="KAH3746307.1"/>
    <property type="molecule type" value="Genomic_DNA"/>
</dbReference>
<comment type="caution">
    <text evidence="1">The sequence shown here is derived from an EMBL/GenBank/DDBJ whole genome shotgun (WGS) entry which is preliminary data.</text>
</comment>